<evidence type="ECO:0000259" key="5">
    <source>
        <dbReference type="PROSITE" id="PS50893"/>
    </source>
</evidence>
<evidence type="ECO:0000256" key="2">
    <source>
        <dbReference type="ARBA" id="ARBA00022448"/>
    </source>
</evidence>
<dbReference type="InterPro" id="IPR050763">
    <property type="entry name" value="ABC_transporter_ATP-binding"/>
</dbReference>
<comment type="similarity">
    <text evidence="1">Belongs to the ABC transporter superfamily.</text>
</comment>
<dbReference type="InterPro" id="IPR003439">
    <property type="entry name" value="ABC_transporter-like_ATP-bd"/>
</dbReference>
<name>A0ABS6EJ58_9CLOT</name>
<sequence>MKNVIEVEHLKKSYNNKLAVDNLSFSVKEGEFFGLLGHNGAGKSTTIDCILGLKSFENGKVRILDMDPIKNRKKLFERVGVQLQQSSYQDRIKVLELCEETSVLYKEVEDYQKLLKEFSLDKVKNQYVSTLSGGEKQKLAILLALLPRPEVIFLDELTTGLDTAARRGVWKQLSELKEKRVTLLLTSHYMDEVEVLCDKICIIKNGKEVVSGTVQEVISTTPYSRLEEAYLWYMGEEEIV</sequence>
<dbReference type="EMBL" id="JAHLQF010000002">
    <property type="protein sequence ID" value="MBU5484434.1"/>
    <property type="molecule type" value="Genomic_DNA"/>
</dbReference>
<keyword evidence="4 6" id="KW-0067">ATP-binding</keyword>
<evidence type="ECO:0000313" key="7">
    <source>
        <dbReference type="Proteomes" id="UP000726170"/>
    </source>
</evidence>
<dbReference type="InterPro" id="IPR017871">
    <property type="entry name" value="ABC_transporter-like_CS"/>
</dbReference>
<gene>
    <name evidence="6" type="ORF">KQI86_08845</name>
</gene>
<dbReference type="PANTHER" id="PTHR42711:SF5">
    <property type="entry name" value="ABC TRANSPORTER ATP-BINDING PROTEIN NATA"/>
    <property type="match status" value="1"/>
</dbReference>
<feature type="domain" description="ABC transporter" evidence="5">
    <location>
        <begin position="5"/>
        <end position="230"/>
    </location>
</feature>
<dbReference type="CDD" id="cd03230">
    <property type="entry name" value="ABC_DR_subfamily_A"/>
    <property type="match status" value="1"/>
</dbReference>
<dbReference type="PROSITE" id="PS00211">
    <property type="entry name" value="ABC_TRANSPORTER_1"/>
    <property type="match status" value="1"/>
</dbReference>
<protein>
    <submittedName>
        <fullName evidence="6">ABC transporter ATP-binding protein</fullName>
    </submittedName>
</protein>
<accession>A0ABS6EJ58</accession>
<proteinExistence type="inferred from homology"/>
<comment type="caution">
    <text evidence="6">The sequence shown here is derived from an EMBL/GenBank/DDBJ whole genome shotgun (WGS) entry which is preliminary data.</text>
</comment>
<dbReference type="Proteomes" id="UP000726170">
    <property type="component" value="Unassembled WGS sequence"/>
</dbReference>
<organism evidence="6 7">
    <name type="scientific">Clostridium mobile</name>
    <dbReference type="NCBI Taxonomy" id="2841512"/>
    <lineage>
        <taxon>Bacteria</taxon>
        <taxon>Bacillati</taxon>
        <taxon>Bacillota</taxon>
        <taxon>Clostridia</taxon>
        <taxon>Eubacteriales</taxon>
        <taxon>Clostridiaceae</taxon>
        <taxon>Clostridium</taxon>
    </lineage>
</organism>
<dbReference type="Pfam" id="PF00005">
    <property type="entry name" value="ABC_tran"/>
    <property type="match status" value="1"/>
</dbReference>
<evidence type="ECO:0000256" key="3">
    <source>
        <dbReference type="ARBA" id="ARBA00022741"/>
    </source>
</evidence>
<evidence type="ECO:0000313" key="6">
    <source>
        <dbReference type="EMBL" id="MBU5484434.1"/>
    </source>
</evidence>
<evidence type="ECO:0000256" key="1">
    <source>
        <dbReference type="ARBA" id="ARBA00005417"/>
    </source>
</evidence>
<dbReference type="InterPro" id="IPR003593">
    <property type="entry name" value="AAA+_ATPase"/>
</dbReference>
<dbReference type="GO" id="GO:0005524">
    <property type="term" value="F:ATP binding"/>
    <property type="evidence" value="ECO:0007669"/>
    <property type="project" value="UniProtKB-KW"/>
</dbReference>
<dbReference type="PANTHER" id="PTHR42711">
    <property type="entry name" value="ABC TRANSPORTER ATP-BINDING PROTEIN"/>
    <property type="match status" value="1"/>
</dbReference>
<reference evidence="6 7" key="1">
    <citation type="submission" date="2021-06" db="EMBL/GenBank/DDBJ databases">
        <authorList>
            <person name="Sun Q."/>
            <person name="Li D."/>
        </authorList>
    </citation>
    <scope>NUCLEOTIDE SEQUENCE [LARGE SCALE GENOMIC DNA]</scope>
    <source>
        <strain evidence="6 7">MSJ-11</strain>
    </source>
</reference>
<keyword evidence="7" id="KW-1185">Reference proteome</keyword>
<evidence type="ECO:0000256" key="4">
    <source>
        <dbReference type="ARBA" id="ARBA00022840"/>
    </source>
</evidence>
<dbReference type="PROSITE" id="PS50893">
    <property type="entry name" value="ABC_TRANSPORTER_2"/>
    <property type="match status" value="1"/>
</dbReference>
<dbReference type="SMART" id="SM00382">
    <property type="entry name" value="AAA"/>
    <property type="match status" value="1"/>
</dbReference>
<keyword evidence="3" id="KW-0547">Nucleotide-binding</keyword>
<dbReference type="RefSeq" id="WP_216438909.1">
    <property type="nucleotide sequence ID" value="NZ_JAHLQF010000002.1"/>
</dbReference>
<keyword evidence="2" id="KW-0813">Transport</keyword>